<reference evidence="2 3" key="1">
    <citation type="journal article" date="2021" name="Hortic Res">
        <title>The domestication of Cucurbita argyrosperma as revealed by the genome of its wild relative.</title>
        <authorList>
            <person name="Barrera-Redondo J."/>
            <person name="Sanchez-de la Vega G."/>
            <person name="Aguirre-Liguori J.A."/>
            <person name="Castellanos-Morales G."/>
            <person name="Gutierrez-Guerrero Y.T."/>
            <person name="Aguirre-Dugua X."/>
            <person name="Aguirre-Planter E."/>
            <person name="Tenaillon M.I."/>
            <person name="Lira-Saade R."/>
            <person name="Eguiarte L.E."/>
        </authorList>
    </citation>
    <scope>NUCLEOTIDE SEQUENCE [LARGE SCALE GENOMIC DNA]</scope>
    <source>
        <strain evidence="2">JBR-2021</strain>
    </source>
</reference>
<feature type="region of interest" description="Disordered" evidence="1">
    <location>
        <begin position="24"/>
        <end position="49"/>
    </location>
</feature>
<accession>A0AAV6LXB8</accession>
<dbReference type="Proteomes" id="UP000685013">
    <property type="component" value="Chromosome 19"/>
</dbReference>
<evidence type="ECO:0000313" key="2">
    <source>
        <dbReference type="EMBL" id="KAG6571612.1"/>
    </source>
</evidence>
<keyword evidence="3" id="KW-1185">Reference proteome</keyword>
<comment type="caution">
    <text evidence="2">The sequence shown here is derived from an EMBL/GenBank/DDBJ whole genome shotgun (WGS) entry which is preliminary data.</text>
</comment>
<evidence type="ECO:0000313" key="3">
    <source>
        <dbReference type="Proteomes" id="UP000685013"/>
    </source>
</evidence>
<gene>
    <name evidence="2" type="ORF">SDJN03_28340</name>
</gene>
<dbReference type="EMBL" id="JAGKQH010000019">
    <property type="protein sequence ID" value="KAG6571612.1"/>
    <property type="molecule type" value="Genomic_DNA"/>
</dbReference>
<organism evidence="2 3">
    <name type="scientific">Cucurbita argyrosperma subsp. sororia</name>
    <dbReference type="NCBI Taxonomy" id="37648"/>
    <lineage>
        <taxon>Eukaryota</taxon>
        <taxon>Viridiplantae</taxon>
        <taxon>Streptophyta</taxon>
        <taxon>Embryophyta</taxon>
        <taxon>Tracheophyta</taxon>
        <taxon>Spermatophyta</taxon>
        <taxon>Magnoliopsida</taxon>
        <taxon>eudicotyledons</taxon>
        <taxon>Gunneridae</taxon>
        <taxon>Pentapetalae</taxon>
        <taxon>rosids</taxon>
        <taxon>fabids</taxon>
        <taxon>Cucurbitales</taxon>
        <taxon>Cucurbitaceae</taxon>
        <taxon>Cucurbiteae</taxon>
        <taxon>Cucurbita</taxon>
    </lineage>
</organism>
<evidence type="ECO:0000256" key="1">
    <source>
        <dbReference type="SAM" id="MobiDB-lite"/>
    </source>
</evidence>
<proteinExistence type="predicted"/>
<protein>
    <submittedName>
        <fullName evidence="2">Uncharacterized protein</fullName>
    </submittedName>
</protein>
<dbReference type="AlphaFoldDB" id="A0AAV6LXB8"/>
<sequence length="124" mass="13814">MSNPSRNSLIQVALLCHTQAPRWTETEDVGGGSNDWKETGWQKDGMSGKRWRSFDKKSTYRPIQMIRIGLWIRLKNLHAVELSALVDGRLDGGNSGDDIKEELIGGIEEPKEVNGGSLFEDISS</sequence>
<feature type="non-terminal residue" evidence="2">
    <location>
        <position position="1"/>
    </location>
</feature>
<name>A0AAV6LXB8_9ROSI</name>